<proteinExistence type="predicted"/>
<comment type="caution">
    <text evidence="5">The sequence shown here is derived from an EMBL/GenBank/DDBJ whole genome shotgun (WGS) entry which is preliminary data.</text>
</comment>
<evidence type="ECO:0000259" key="4">
    <source>
        <dbReference type="Pfam" id="PF17836"/>
    </source>
</evidence>
<dbReference type="CDD" id="cd03360">
    <property type="entry name" value="LbH_AT_putative"/>
    <property type="match status" value="1"/>
</dbReference>
<evidence type="ECO:0000256" key="1">
    <source>
        <dbReference type="ARBA" id="ARBA00022679"/>
    </source>
</evidence>
<evidence type="ECO:0000256" key="3">
    <source>
        <dbReference type="PIRSR" id="PIRSR620019-2"/>
    </source>
</evidence>
<dbReference type="PROSITE" id="PS00101">
    <property type="entry name" value="HEXAPEP_TRANSFERASES"/>
    <property type="match status" value="1"/>
</dbReference>
<dbReference type="RefSeq" id="WP_066669824.1">
    <property type="nucleotide sequence ID" value="NZ_LYVF01000178.1"/>
</dbReference>
<feature type="binding site" evidence="3">
    <location>
        <position position="155"/>
    </location>
    <ligand>
        <name>acetyl-CoA</name>
        <dbReference type="ChEBI" id="CHEBI:57288"/>
    </ligand>
</feature>
<keyword evidence="1" id="KW-0808">Transferase</keyword>
<dbReference type="InterPro" id="IPR041561">
    <property type="entry name" value="PglD_N"/>
</dbReference>
<reference evidence="5 6" key="1">
    <citation type="submission" date="2016-04" db="EMBL/GenBank/DDBJ databases">
        <authorList>
            <person name="Evans L.H."/>
            <person name="Alamgir A."/>
            <person name="Owens N."/>
            <person name="Weber N.D."/>
            <person name="Virtaneva K."/>
            <person name="Barbian K."/>
            <person name="Babar A."/>
            <person name="Rosenke K."/>
        </authorList>
    </citation>
    <scope>NUCLEOTIDE SEQUENCE [LARGE SCALE GENOMIC DNA]</scope>
    <source>
        <strain evidence="5 6">LMa1</strain>
    </source>
</reference>
<dbReference type="Gene3D" id="2.160.10.10">
    <property type="entry name" value="Hexapeptide repeat proteins"/>
    <property type="match status" value="1"/>
</dbReference>
<dbReference type="InterPro" id="IPR020019">
    <property type="entry name" value="AcTrfase_PglD-like"/>
</dbReference>
<dbReference type="SUPFAM" id="SSF51161">
    <property type="entry name" value="Trimeric LpxA-like enzymes"/>
    <property type="match status" value="1"/>
</dbReference>
<accession>A0A1B7LCG2</accession>
<dbReference type="InterPro" id="IPR011004">
    <property type="entry name" value="Trimer_LpxA-like_sf"/>
</dbReference>
<dbReference type="InterPro" id="IPR018357">
    <property type="entry name" value="Hexapep_transf_CS"/>
</dbReference>
<dbReference type="Proteomes" id="UP000078532">
    <property type="component" value="Unassembled WGS sequence"/>
</dbReference>
<gene>
    <name evidence="5" type="ORF">A6M21_13540</name>
</gene>
<name>A0A1B7LCG2_9FIRM</name>
<feature type="domain" description="PglD N-terminal" evidence="4">
    <location>
        <begin position="10"/>
        <end position="90"/>
    </location>
</feature>
<feature type="binding site" evidence="3">
    <location>
        <position position="79"/>
    </location>
    <ligand>
        <name>substrate</name>
    </ligand>
</feature>
<dbReference type="GO" id="GO:0016740">
    <property type="term" value="F:transferase activity"/>
    <property type="evidence" value="ECO:0007669"/>
    <property type="project" value="UniProtKB-KW"/>
</dbReference>
<evidence type="ECO:0000313" key="5">
    <source>
        <dbReference type="EMBL" id="OAT80386.1"/>
    </source>
</evidence>
<dbReference type="Gene3D" id="3.40.50.20">
    <property type="match status" value="1"/>
</dbReference>
<keyword evidence="6" id="KW-1185">Reference proteome</keyword>
<dbReference type="OrthoDB" id="9801456at2"/>
<dbReference type="STRING" id="1838280.A6M21_13540"/>
<dbReference type="AlphaFoldDB" id="A0A1B7LCG2"/>
<sequence>MPKPAGLIPIVIVGAGGHATVIAEIIKKQGKYDIIGYTAPGERVPGDDWGHEYLGNDGILPDLQQKGIVLAAIGVGGTGDNRLRAKLYKEVNEYGFSFPVLIHPSATIYSNTLLGDGTVVAPSAVVNPGVQIGVNVIINSGAIIEHHCIISNHVHVSPGAVICGGVKMSPLVHVGAGSVLVQGVSLGEGAIIGAGAVVLHDVEPWTVVAGNPGRVIKKLKLKE</sequence>
<organism evidence="5 6">
    <name type="scientific">Desulfotomaculum copahuensis</name>
    <dbReference type="NCBI Taxonomy" id="1838280"/>
    <lineage>
        <taxon>Bacteria</taxon>
        <taxon>Bacillati</taxon>
        <taxon>Bacillota</taxon>
        <taxon>Clostridia</taxon>
        <taxon>Eubacteriales</taxon>
        <taxon>Desulfotomaculaceae</taxon>
        <taxon>Desulfotomaculum</taxon>
    </lineage>
</organism>
<protein>
    <recommendedName>
        <fullName evidence="4">PglD N-terminal domain-containing protein</fullName>
    </recommendedName>
</protein>
<dbReference type="PANTHER" id="PTHR43300">
    <property type="entry name" value="ACETYLTRANSFERASE"/>
    <property type="match status" value="1"/>
</dbReference>
<dbReference type="Pfam" id="PF17836">
    <property type="entry name" value="PglD_N"/>
    <property type="match status" value="1"/>
</dbReference>
<dbReference type="NCBIfam" id="TIGR03570">
    <property type="entry name" value="NeuD_NnaD"/>
    <property type="match status" value="1"/>
</dbReference>
<keyword evidence="2" id="KW-0677">Repeat</keyword>
<dbReference type="EMBL" id="LYVF01000178">
    <property type="protein sequence ID" value="OAT80386.1"/>
    <property type="molecule type" value="Genomic_DNA"/>
</dbReference>
<evidence type="ECO:0000256" key="2">
    <source>
        <dbReference type="ARBA" id="ARBA00022737"/>
    </source>
</evidence>
<dbReference type="InterPro" id="IPR050179">
    <property type="entry name" value="Trans_hexapeptide_repeat"/>
</dbReference>
<dbReference type="PANTHER" id="PTHR43300:SF7">
    <property type="entry name" value="UDP-N-ACETYLBACILLOSAMINE N-ACETYLTRANSFERASE"/>
    <property type="match status" value="1"/>
</dbReference>
<evidence type="ECO:0000313" key="6">
    <source>
        <dbReference type="Proteomes" id="UP000078532"/>
    </source>
</evidence>